<dbReference type="Proteomes" id="UP000605846">
    <property type="component" value="Unassembled WGS sequence"/>
</dbReference>
<keyword evidence="2" id="KW-1185">Reference proteome</keyword>
<protein>
    <submittedName>
        <fullName evidence="1">Uncharacterized protein</fullName>
    </submittedName>
</protein>
<comment type="caution">
    <text evidence="1">The sequence shown here is derived from an EMBL/GenBank/DDBJ whole genome shotgun (WGS) entry which is preliminary data.</text>
</comment>
<dbReference type="EMBL" id="JABAYA010000029">
    <property type="protein sequence ID" value="KAF7729021.1"/>
    <property type="molecule type" value="Genomic_DNA"/>
</dbReference>
<accession>A0A8H7ERN8</accession>
<reference evidence="1" key="1">
    <citation type="submission" date="2020-01" db="EMBL/GenBank/DDBJ databases">
        <title>Genome Sequencing of Three Apophysomyces-Like Fungal Strains Confirms a Novel Fungal Genus in the Mucoromycota with divergent Burkholderia-like Endosymbiotic Bacteria.</title>
        <authorList>
            <person name="Stajich J.E."/>
            <person name="Macias A.M."/>
            <person name="Carter-House D."/>
            <person name="Lovett B."/>
            <person name="Kasson L.R."/>
            <person name="Berry K."/>
            <person name="Grigoriev I."/>
            <person name="Chang Y."/>
            <person name="Spatafora J."/>
            <person name="Kasson M.T."/>
        </authorList>
    </citation>
    <scope>NUCLEOTIDE SEQUENCE</scope>
    <source>
        <strain evidence="1">NRRL A-21654</strain>
    </source>
</reference>
<proteinExistence type="predicted"/>
<name>A0A8H7ERN8_9FUNG</name>
<evidence type="ECO:0000313" key="1">
    <source>
        <dbReference type="EMBL" id="KAF7729021.1"/>
    </source>
</evidence>
<sequence length="168" mass="18249">MNKWGFHCKRFVDQGFVPAHPLRFAAKSPLEICNAASLTLALCVSRAAKAEDVRRCLQAVPLTAPFSKLNATILPGALQNVDSFSSFVTGNKVRLTKGVSVILQTLRMVEGKLKLADPTDMLEARSSTANAKLYDLTNNGLYAAIGKANAKVVARLEGQMEKNHALFF</sequence>
<evidence type="ECO:0000313" key="2">
    <source>
        <dbReference type="Proteomes" id="UP000605846"/>
    </source>
</evidence>
<organism evidence="1 2">
    <name type="scientific">Apophysomyces ossiformis</name>
    <dbReference type="NCBI Taxonomy" id="679940"/>
    <lineage>
        <taxon>Eukaryota</taxon>
        <taxon>Fungi</taxon>
        <taxon>Fungi incertae sedis</taxon>
        <taxon>Mucoromycota</taxon>
        <taxon>Mucoromycotina</taxon>
        <taxon>Mucoromycetes</taxon>
        <taxon>Mucorales</taxon>
        <taxon>Mucorineae</taxon>
        <taxon>Mucoraceae</taxon>
        <taxon>Apophysomyces</taxon>
    </lineage>
</organism>
<gene>
    <name evidence="1" type="ORF">EC973_005052</name>
</gene>
<dbReference type="AlphaFoldDB" id="A0A8H7ERN8"/>